<keyword evidence="3" id="KW-1185">Reference proteome</keyword>
<sequence length="285" mass="30592">MSDEPTPAENNDESSGEFNPERHTQEIRHSQVSARVPEGVSKGVFSTGAVVLQGGHEFILDFLLRISTPQQVVARVVLPIGVVPQMIRALRDNLNNYEKRFGFPTMPAPLPPQVTGSSDAINVGAGLESPASETPAPPVTETPSGTSAGGTGAVGETVTSETESAQSPEDPQAVEKPQSVEKPTETAQKPPSAEELYDELKLPDEMLSGVYANAVRIGHSATEFSFDFITTFFPRSCVSARVHLAAPNIPRLLDSLTHSFEQFQRKVAQQQKRQPPAAGDQPGEL</sequence>
<organism evidence="2 3">
    <name type="scientific">Gimesia panareensis</name>
    <dbReference type="NCBI Taxonomy" id="2527978"/>
    <lineage>
        <taxon>Bacteria</taxon>
        <taxon>Pseudomonadati</taxon>
        <taxon>Planctomycetota</taxon>
        <taxon>Planctomycetia</taxon>
        <taxon>Planctomycetales</taxon>
        <taxon>Planctomycetaceae</taxon>
        <taxon>Gimesia</taxon>
    </lineage>
</organism>
<reference evidence="2 3" key="1">
    <citation type="submission" date="2019-03" db="EMBL/GenBank/DDBJ databases">
        <title>Deep-cultivation of Planctomycetes and their phenomic and genomic characterization uncovers novel biology.</title>
        <authorList>
            <person name="Wiegand S."/>
            <person name="Jogler M."/>
            <person name="Boedeker C."/>
            <person name="Pinto D."/>
            <person name="Vollmers J."/>
            <person name="Rivas-Marin E."/>
            <person name="Kohn T."/>
            <person name="Peeters S.H."/>
            <person name="Heuer A."/>
            <person name="Rast P."/>
            <person name="Oberbeckmann S."/>
            <person name="Bunk B."/>
            <person name="Jeske O."/>
            <person name="Meyerdierks A."/>
            <person name="Storesund J.E."/>
            <person name="Kallscheuer N."/>
            <person name="Luecker S."/>
            <person name="Lage O.M."/>
            <person name="Pohl T."/>
            <person name="Merkel B.J."/>
            <person name="Hornburger P."/>
            <person name="Mueller R.-W."/>
            <person name="Bruemmer F."/>
            <person name="Labrenz M."/>
            <person name="Spormann A.M."/>
            <person name="Op den Camp H."/>
            <person name="Overmann J."/>
            <person name="Amann R."/>
            <person name="Jetten M.S.M."/>
            <person name="Mascher T."/>
            <person name="Medema M.H."/>
            <person name="Devos D.P."/>
            <person name="Kaster A.-K."/>
            <person name="Ovreas L."/>
            <person name="Rohde M."/>
            <person name="Galperin M.Y."/>
            <person name="Jogler C."/>
        </authorList>
    </citation>
    <scope>NUCLEOTIDE SEQUENCE [LARGE SCALE GENOMIC DNA]</scope>
    <source>
        <strain evidence="2 3">Enr10</strain>
    </source>
</reference>
<dbReference type="AlphaFoldDB" id="A0A518AB86"/>
<gene>
    <name evidence="2" type="ORF">Enr10x_44820</name>
</gene>
<dbReference type="RefSeq" id="WP_197996148.1">
    <property type="nucleotide sequence ID" value="NZ_CP036277.1"/>
</dbReference>
<feature type="compositionally biased region" description="Low complexity" evidence="1">
    <location>
        <begin position="154"/>
        <end position="165"/>
    </location>
</feature>
<name>A0A518AB86_9PLAN</name>
<proteinExistence type="predicted"/>
<feature type="region of interest" description="Disordered" evidence="1">
    <location>
        <begin position="108"/>
        <end position="192"/>
    </location>
</feature>
<dbReference type="Proteomes" id="UP000315647">
    <property type="component" value="Chromosome"/>
</dbReference>
<dbReference type="Pfam" id="PF11950">
    <property type="entry name" value="DUF3467"/>
    <property type="match status" value="2"/>
</dbReference>
<feature type="region of interest" description="Disordered" evidence="1">
    <location>
        <begin position="1"/>
        <end position="34"/>
    </location>
</feature>
<accession>A0A517QBX1</accession>
<dbReference type="EMBL" id="CP037421">
    <property type="protein sequence ID" value="QDT29133.1"/>
    <property type="molecule type" value="Genomic_DNA"/>
</dbReference>
<feature type="region of interest" description="Disordered" evidence="1">
    <location>
        <begin position="265"/>
        <end position="285"/>
    </location>
</feature>
<evidence type="ECO:0000313" key="3">
    <source>
        <dbReference type="Proteomes" id="UP000315647"/>
    </source>
</evidence>
<dbReference type="InterPro" id="IPR021857">
    <property type="entry name" value="DUF3467"/>
</dbReference>
<evidence type="ECO:0000256" key="1">
    <source>
        <dbReference type="SAM" id="MobiDB-lite"/>
    </source>
</evidence>
<feature type="compositionally biased region" description="Basic and acidic residues" evidence="1">
    <location>
        <begin position="19"/>
        <end position="29"/>
    </location>
</feature>
<protein>
    <submittedName>
        <fullName evidence="2">Uncharacterized protein</fullName>
    </submittedName>
</protein>
<evidence type="ECO:0000313" key="2">
    <source>
        <dbReference type="EMBL" id="QDT29133.1"/>
    </source>
</evidence>
<accession>A0A518AB86</accession>